<evidence type="ECO:0000313" key="3">
    <source>
        <dbReference type="Proteomes" id="UP000014254"/>
    </source>
</evidence>
<dbReference type="EMBL" id="KE123973">
    <property type="protein sequence ID" value="EPB87186.1"/>
    <property type="molecule type" value="Genomic_DNA"/>
</dbReference>
<dbReference type="InParanoid" id="S2JAJ9"/>
<keyword evidence="3" id="KW-1185">Reference proteome</keyword>
<dbReference type="AlphaFoldDB" id="S2JAJ9"/>
<evidence type="ECO:0000256" key="1">
    <source>
        <dbReference type="SAM" id="MobiDB-lite"/>
    </source>
</evidence>
<dbReference type="VEuPathDB" id="FungiDB:HMPREF1544_06011"/>
<reference evidence="3" key="1">
    <citation type="submission" date="2013-05" db="EMBL/GenBank/DDBJ databases">
        <title>The Genome sequence of Mucor circinelloides f. circinelloides 1006PhL.</title>
        <authorList>
            <consortium name="The Broad Institute Genomics Platform"/>
            <person name="Cuomo C."/>
            <person name="Earl A."/>
            <person name="Findley K."/>
            <person name="Lee S.C."/>
            <person name="Walker B."/>
            <person name="Young S."/>
            <person name="Zeng Q."/>
            <person name="Gargeya S."/>
            <person name="Fitzgerald M."/>
            <person name="Haas B."/>
            <person name="Abouelleil A."/>
            <person name="Allen A.W."/>
            <person name="Alvarado L."/>
            <person name="Arachchi H.M."/>
            <person name="Berlin A.M."/>
            <person name="Chapman S.B."/>
            <person name="Gainer-Dewar J."/>
            <person name="Goldberg J."/>
            <person name="Griggs A."/>
            <person name="Gujja S."/>
            <person name="Hansen M."/>
            <person name="Howarth C."/>
            <person name="Imamovic A."/>
            <person name="Ireland A."/>
            <person name="Larimer J."/>
            <person name="McCowan C."/>
            <person name="Murphy C."/>
            <person name="Pearson M."/>
            <person name="Poon T.W."/>
            <person name="Priest M."/>
            <person name="Roberts A."/>
            <person name="Saif S."/>
            <person name="Shea T."/>
            <person name="Sisk P."/>
            <person name="Sykes S."/>
            <person name="Wortman J."/>
            <person name="Nusbaum C."/>
            <person name="Birren B."/>
        </authorList>
    </citation>
    <scope>NUCLEOTIDE SEQUENCE [LARGE SCALE GENOMIC DNA]</scope>
    <source>
        <strain evidence="3">1006PhL</strain>
    </source>
</reference>
<organism evidence="2 3">
    <name type="scientific">Mucor circinelloides f. circinelloides (strain 1006PhL)</name>
    <name type="common">Mucormycosis agent</name>
    <name type="synonym">Calyptromyces circinelloides</name>
    <dbReference type="NCBI Taxonomy" id="1220926"/>
    <lineage>
        <taxon>Eukaryota</taxon>
        <taxon>Fungi</taxon>
        <taxon>Fungi incertae sedis</taxon>
        <taxon>Mucoromycota</taxon>
        <taxon>Mucoromycotina</taxon>
        <taxon>Mucoromycetes</taxon>
        <taxon>Mucorales</taxon>
        <taxon>Mucorineae</taxon>
        <taxon>Mucoraceae</taxon>
        <taxon>Mucor</taxon>
    </lineage>
</organism>
<accession>S2JAJ9</accession>
<gene>
    <name evidence="2" type="ORF">HMPREF1544_06011</name>
</gene>
<name>S2JAJ9_MUCC1</name>
<protein>
    <recommendedName>
        <fullName evidence="4">HNH nuclease domain-containing protein</fullName>
    </recommendedName>
</protein>
<dbReference type="OrthoDB" id="2202848at2759"/>
<feature type="compositionally biased region" description="Polar residues" evidence="1">
    <location>
        <begin position="31"/>
        <end position="55"/>
    </location>
</feature>
<evidence type="ECO:0000313" key="2">
    <source>
        <dbReference type="EMBL" id="EPB87186.1"/>
    </source>
</evidence>
<evidence type="ECO:0008006" key="4">
    <source>
        <dbReference type="Google" id="ProtNLM"/>
    </source>
</evidence>
<dbReference type="Proteomes" id="UP000014254">
    <property type="component" value="Unassembled WGS sequence"/>
</dbReference>
<feature type="region of interest" description="Disordered" evidence="1">
    <location>
        <begin position="31"/>
        <end position="76"/>
    </location>
</feature>
<dbReference type="Gene3D" id="1.10.30.50">
    <property type="match status" value="1"/>
</dbReference>
<proteinExistence type="predicted"/>
<dbReference type="CDD" id="cd00085">
    <property type="entry name" value="HNHc"/>
    <property type="match status" value="1"/>
</dbReference>
<sequence>MFISTLKSIFYCFYPLEAGEPLDARREHNAITTNKRNTTIRDSPLKSNVSTNSLRRSQRLKHSIQQTKESTTANAATTNTTAADVEWVVPNARTTLLKPKIKKNLCQGCGLGLSDDQNSLRYQQRKISGLCLACKMMLKFAENDTLIKRFKRPKKRNSLSRQHELRFKRHVHRMQGQKNSIFSKVELYHLPLSIHYYQKLENRVVHHSSYPRDNSVAHFRSCTGCRLFVASRRKSLMNATQLSKRKRKHNLKEGSNVASFQDLFQFMVSSNSSCAFSGQKGIWCSPFQCPTKSPLYALSLDHKVPLSKGGLSTVDNLQVSLVCLNNIKDSHSNQEFVKWWKAFRQKQGCL</sequence>
<dbReference type="InterPro" id="IPR003615">
    <property type="entry name" value="HNH_nuc"/>
</dbReference>